<dbReference type="RefSeq" id="WP_377068188.1">
    <property type="nucleotide sequence ID" value="NZ_JBHSJJ010000017.1"/>
</dbReference>
<gene>
    <name evidence="1" type="ORF">ACFPFU_21990</name>
</gene>
<sequence>MKLRIHKNSVRLRLSQTEVDRIGKGLPVKESLVLPGGDTNVLSYWLQTDDKAQEIGVQFAENTILVTVPPALASSWAFSDQVGMESNFRIADDHELYLLIEKDFQCLHKRPGEDESDNFPHPEK</sequence>
<dbReference type="EMBL" id="JBHSJJ010000017">
    <property type="protein sequence ID" value="MFC4874390.1"/>
    <property type="molecule type" value="Genomic_DNA"/>
</dbReference>
<dbReference type="InterPro" id="IPR053825">
    <property type="entry name" value="DUF7009"/>
</dbReference>
<dbReference type="Pfam" id="PF22668">
    <property type="entry name" value="DUF7009"/>
    <property type="match status" value="1"/>
</dbReference>
<evidence type="ECO:0000313" key="1">
    <source>
        <dbReference type="EMBL" id="MFC4874390.1"/>
    </source>
</evidence>
<name>A0ABV9T6L4_9BACT</name>
<evidence type="ECO:0000313" key="2">
    <source>
        <dbReference type="Proteomes" id="UP001595818"/>
    </source>
</evidence>
<accession>A0ABV9T6L4</accession>
<organism evidence="1 2">
    <name type="scientific">Negadavirga shengliensis</name>
    <dbReference type="NCBI Taxonomy" id="1389218"/>
    <lineage>
        <taxon>Bacteria</taxon>
        <taxon>Pseudomonadati</taxon>
        <taxon>Bacteroidota</taxon>
        <taxon>Cytophagia</taxon>
        <taxon>Cytophagales</taxon>
        <taxon>Cyclobacteriaceae</taxon>
        <taxon>Negadavirga</taxon>
    </lineage>
</organism>
<reference evidence="2" key="1">
    <citation type="journal article" date="2019" name="Int. J. Syst. Evol. Microbiol.">
        <title>The Global Catalogue of Microorganisms (GCM) 10K type strain sequencing project: providing services to taxonomists for standard genome sequencing and annotation.</title>
        <authorList>
            <consortium name="The Broad Institute Genomics Platform"/>
            <consortium name="The Broad Institute Genome Sequencing Center for Infectious Disease"/>
            <person name="Wu L."/>
            <person name="Ma J."/>
        </authorList>
    </citation>
    <scope>NUCLEOTIDE SEQUENCE [LARGE SCALE GENOMIC DNA]</scope>
    <source>
        <strain evidence="2">CGMCC 4.7466</strain>
    </source>
</reference>
<keyword evidence="2" id="KW-1185">Reference proteome</keyword>
<protein>
    <submittedName>
        <fullName evidence="1">DUF7009 family protein</fullName>
    </submittedName>
</protein>
<proteinExistence type="predicted"/>
<comment type="caution">
    <text evidence="1">The sequence shown here is derived from an EMBL/GenBank/DDBJ whole genome shotgun (WGS) entry which is preliminary data.</text>
</comment>
<dbReference type="Proteomes" id="UP001595818">
    <property type="component" value="Unassembled WGS sequence"/>
</dbReference>